<sequence length="128" mass="14145">MGPASKQPSSTIEIILVLSLDLDPRGSSLLFSSAVLFVSLFYPLPQPPFSYRPLLFFFSFPACSWFSCLPPVPSFVLVPVFKSTIRTDTDTSAFMESFFLFPKKLPRATHVLSALKNLDGASVNYTLA</sequence>
<proteinExistence type="predicted"/>
<comment type="caution">
    <text evidence="1">The sequence shown here is derived from an EMBL/GenBank/DDBJ whole genome shotgun (WGS) entry which is preliminary data.</text>
</comment>
<evidence type="ECO:0000313" key="2">
    <source>
        <dbReference type="Proteomes" id="UP001241169"/>
    </source>
</evidence>
<accession>A0ABQ9SDT9</accession>
<dbReference type="RefSeq" id="XP_060346820.1">
    <property type="nucleotide sequence ID" value="XM_060494638.1"/>
</dbReference>
<keyword evidence="2" id="KW-1185">Reference proteome</keyword>
<organism evidence="1 2">
    <name type="scientific">Colletotrichum paranaense</name>
    <dbReference type="NCBI Taxonomy" id="1914294"/>
    <lineage>
        <taxon>Eukaryota</taxon>
        <taxon>Fungi</taxon>
        <taxon>Dikarya</taxon>
        <taxon>Ascomycota</taxon>
        <taxon>Pezizomycotina</taxon>
        <taxon>Sordariomycetes</taxon>
        <taxon>Hypocreomycetidae</taxon>
        <taxon>Glomerellales</taxon>
        <taxon>Glomerellaceae</taxon>
        <taxon>Colletotrichum</taxon>
        <taxon>Colletotrichum acutatum species complex</taxon>
    </lineage>
</organism>
<gene>
    <name evidence="1" type="ORF">CPAR01_10377</name>
</gene>
<protein>
    <submittedName>
        <fullName evidence="1">Uncharacterized protein</fullName>
    </submittedName>
</protein>
<dbReference type="Proteomes" id="UP001241169">
    <property type="component" value="Unassembled WGS sequence"/>
</dbReference>
<reference evidence="1 2" key="1">
    <citation type="submission" date="2016-10" db="EMBL/GenBank/DDBJ databases">
        <title>The genome sequence of Colletotrichum fioriniae PJ7.</title>
        <authorList>
            <person name="Baroncelli R."/>
        </authorList>
    </citation>
    <scope>NUCLEOTIDE SEQUENCE [LARGE SCALE GENOMIC DNA]</scope>
    <source>
        <strain evidence="1 2">IMI 384185</strain>
    </source>
</reference>
<dbReference type="EMBL" id="MOPA01000008">
    <property type="protein sequence ID" value="KAK1533669.1"/>
    <property type="molecule type" value="Genomic_DNA"/>
</dbReference>
<dbReference type="GeneID" id="85378537"/>
<evidence type="ECO:0000313" key="1">
    <source>
        <dbReference type="EMBL" id="KAK1533669.1"/>
    </source>
</evidence>
<name>A0ABQ9SDT9_9PEZI</name>